<sequence length="87" mass="10645">MGEMPFCLLILCLVQQEMLRQMILRTFEKKLLRSKLRGYLEPNIEESIEYCDKIIDELYNDSNQIRVAYEDYEWPMRKYGPVHEYFN</sequence>
<organism evidence="1 2">
    <name type="scientific">Brachionus plicatilis</name>
    <name type="common">Marine rotifer</name>
    <name type="synonym">Brachionus muelleri</name>
    <dbReference type="NCBI Taxonomy" id="10195"/>
    <lineage>
        <taxon>Eukaryota</taxon>
        <taxon>Metazoa</taxon>
        <taxon>Spiralia</taxon>
        <taxon>Gnathifera</taxon>
        <taxon>Rotifera</taxon>
        <taxon>Eurotatoria</taxon>
        <taxon>Monogononta</taxon>
        <taxon>Pseudotrocha</taxon>
        <taxon>Ploima</taxon>
        <taxon>Brachionidae</taxon>
        <taxon>Brachionus</taxon>
    </lineage>
</organism>
<evidence type="ECO:0000313" key="1">
    <source>
        <dbReference type="EMBL" id="RNA11914.1"/>
    </source>
</evidence>
<keyword evidence="2" id="KW-1185">Reference proteome</keyword>
<protein>
    <submittedName>
        <fullName evidence="1">Uncharacterized protein</fullName>
    </submittedName>
</protein>
<name>A0A3M7QLF3_BRAPC</name>
<comment type="caution">
    <text evidence="1">The sequence shown here is derived from an EMBL/GenBank/DDBJ whole genome shotgun (WGS) entry which is preliminary data.</text>
</comment>
<reference evidence="1 2" key="1">
    <citation type="journal article" date="2018" name="Sci. Rep.">
        <title>Genomic signatures of local adaptation to the degree of environmental predictability in rotifers.</title>
        <authorList>
            <person name="Franch-Gras L."/>
            <person name="Hahn C."/>
            <person name="Garcia-Roger E.M."/>
            <person name="Carmona M.J."/>
            <person name="Serra M."/>
            <person name="Gomez A."/>
        </authorList>
    </citation>
    <scope>NUCLEOTIDE SEQUENCE [LARGE SCALE GENOMIC DNA]</scope>
    <source>
        <strain evidence="1">HYR1</strain>
    </source>
</reference>
<accession>A0A3M7QLF3</accession>
<proteinExistence type="predicted"/>
<dbReference type="AlphaFoldDB" id="A0A3M7QLF3"/>
<dbReference type="EMBL" id="REGN01005817">
    <property type="protein sequence ID" value="RNA11914.1"/>
    <property type="molecule type" value="Genomic_DNA"/>
</dbReference>
<gene>
    <name evidence="1" type="ORF">BpHYR1_042772</name>
</gene>
<dbReference type="Proteomes" id="UP000276133">
    <property type="component" value="Unassembled WGS sequence"/>
</dbReference>
<evidence type="ECO:0000313" key="2">
    <source>
        <dbReference type="Proteomes" id="UP000276133"/>
    </source>
</evidence>
<feature type="non-terminal residue" evidence="1">
    <location>
        <position position="87"/>
    </location>
</feature>